<dbReference type="InterPro" id="IPR029044">
    <property type="entry name" value="Nucleotide-diphossugar_trans"/>
</dbReference>
<dbReference type="CDD" id="cd02509">
    <property type="entry name" value="GDP-M1P_Guanylyltransferase"/>
    <property type="match status" value="1"/>
</dbReference>
<dbReference type="CDD" id="cd02213">
    <property type="entry name" value="cupin_PMI_typeII_C"/>
    <property type="match status" value="1"/>
</dbReference>
<dbReference type="SUPFAM" id="SSF51182">
    <property type="entry name" value="RmlC-like cupins"/>
    <property type="match status" value="1"/>
</dbReference>
<sequence length="469" mass="51061">MTKLCPVILSGGSGTRLWPLSRELHPKQFIPFDGDTLFGKTLERVAALPDIAEPLVVCNEQHRFFASGIVREKGLTAKILLEPMPRNTAPAIAMAALAAMADGEDPFLLVLPSDHSIAPQEAFAAAVVTAARGAGEGMLVTFGVTPTRPETGYGYIRHGAVLPWGGHAVARFVEKPDRAAAEAMLQDGGYVWNGGMFLFRASVFLAELAKHAPAMEKEVRATWETRSRDGKFTRFAESAFAAIPSESIDYAVMEKTDKAAVVDLTARWNDLGSWSAFYDEAECDDAGNAVIGDVVLRNVKDSYVHSSHRLVAAMDVANVAVVETADAVLVMDRGNTQGVKELLASLKKDGRPETSTHLTVYRPWGSYQILAQADRFQVKRIVVNPGGVLSSQYHHHRAEHWIVVRGTARITNGDSAMLLSEDQSTYIPLGIVHRLENPGIVPLELIEVQSGSYLGEDDIVRLEDSYGRV</sequence>
<dbReference type="FunFam" id="3.90.550.10:FF:000046">
    <property type="entry name" value="Mannose-1-phosphate guanylyltransferase (GDP)"/>
    <property type="match status" value="1"/>
</dbReference>
<evidence type="ECO:0000256" key="6">
    <source>
        <dbReference type="ARBA" id="ARBA00023134"/>
    </source>
</evidence>
<dbReference type="PANTHER" id="PTHR46390:SF1">
    <property type="entry name" value="MANNOSE-1-PHOSPHATE GUANYLYLTRANSFERASE"/>
    <property type="match status" value="1"/>
</dbReference>
<dbReference type="Pfam" id="PF01050">
    <property type="entry name" value="MannoseP_isomer"/>
    <property type="match status" value="1"/>
</dbReference>
<dbReference type="GO" id="GO:0005525">
    <property type="term" value="F:GTP binding"/>
    <property type="evidence" value="ECO:0007669"/>
    <property type="project" value="UniProtKB-KW"/>
</dbReference>
<evidence type="ECO:0000256" key="1">
    <source>
        <dbReference type="ARBA" id="ARBA00006115"/>
    </source>
</evidence>
<dbReference type="InterPro" id="IPR001538">
    <property type="entry name" value="Man6P_isomerase-2_C"/>
</dbReference>
<accession>A0A212JZV2</accession>
<name>A0A212JZV2_9DELT</name>
<dbReference type="AlphaFoldDB" id="A0A212JZV2"/>
<dbReference type="InterPro" id="IPR006375">
    <property type="entry name" value="Man1P_GuaTrfase/Man6P_Isoase"/>
</dbReference>
<evidence type="ECO:0000256" key="4">
    <source>
        <dbReference type="ARBA" id="ARBA00022695"/>
    </source>
</evidence>
<dbReference type="InterPro" id="IPR011051">
    <property type="entry name" value="RmlC_Cupin_sf"/>
</dbReference>
<gene>
    <name evidence="12" type="primary">cpsB</name>
    <name evidence="12" type="ORF">KL86DPRO_20404</name>
</gene>
<reference evidence="12" key="1">
    <citation type="submission" date="2016-04" db="EMBL/GenBank/DDBJ databases">
        <authorList>
            <person name="Evans L.H."/>
            <person name="Alamgir A."/>
            <person name="Owens N."/>
            <person name="Weber N.D."/>
            <person name="Virtaneva K."/>
            <person name="Barbian K."/>
            <person name="Babar A."/>
            <person name="Rosenke K."/>
        </authorList>
    </citation>
    <scope>NUCLEOTIDE SEQUENCE</scope>
    <source>
        <strain evidence="12">86</strain>
    </source>
</reference>
<evidence type="ECO:0000259" key="11">
    <source>
        <dbReference type="Pfam" id="PF22640"/>
    </source>
</evidence>
<dbReference type="InterPro" id="IPR049577">
    <property type="entry name" value="GMPP_N"/>
</dbReference>
<dbReference type="InterPro" id="IPR005835">
    <property type="entry name" value="NTP_transferase_dom"/>
</dbReference>
<feature type="domain" description="Mannose-6-phosphate isomerase type II C-terminal" evidence="10">
    <location>
        <begin position="350"/>
        <end position="464"/>
    </location>
</feature>
<dbReference type="GO" id="GO:0009298">
    <property type="term" value="P:GDP-mannose biosynthetic process"/>
    <property type="evidence" value="ECO:0007669"/>
    <property type="project" value="TreeGrafter"/>
</dbReference>
<feature type="domain" description="MannoseP isomerase/GMP-like beta-helix" evidence="11">
    <location>
        <begin position="294"/>
        <end position="346"/>
    </location>
</feature>
<dbReference type="InterPro" id="IPR014710">
    <property type="entry name" value="RmlC-like_jellyroll"/>
</dbReference>
<keyword evidence="6" id="KW-0342">GTP-binding</keyword>
<organism evidence="12">
    <name type="scientific">uncultured delta proteobacterium</name>
    <dbReference type="NCBI Taxonomy" id="34034"/>
    <lineage>
        <taxon>Bacteria</taxon>
        <taxon>Deltaproteobacteria</taxon>
        <taxon>environmental samples</taxon>
    </lineage>
</organism>
<proteinExistence type="inferred from homology"/>
<keyword evidence="5" id="KW-0547">Nucleotide-binding</keyword>
<dbReference type="GO" id="GO:0004475">
    <property type="term" value="F:mannose-1-phosphate guanylyltransferase (GTP) activity"/>
    <property type="evidence" value="ECO:0007669"/>
    <property type="project" value="UniProtKB-EC"/>
</dbReference>
<dbReference type="EC" id="2.7.7.13" evidence="2"/>
<dbReference type="Gene3D" id="2.60.120.10">
    <property type="entry name" value="Jelly Rolls"/>
    <property type="match status" value="1"/>
</dbReference>
<protein>
    <recommendedName>
        <fullName evidence="2">mannose-1-phosphate guanylyltransferase</fullName>
        <ecNumber evidence="2">2.7.7.13</ecNumber>
    </recommendedName>
</protein>
<evidence type="ECO:0000259" key="9">
    <source>
        <dbReference type="Pfam" id="PF00483"/>
    </source>
</evidence>
<dbReference type="InterPro" id="IPR051161">
    <property type="entry name" value="Mannose-6P_isomerase_type2"/>
</dbReference>
<dbReference type="InterPro" id="IPR054566">
    <property type="entry name" value="ManC/GMP-like_b-helix"/>
</dbReference>
<dbReference type="EMBL" id="FLUQ01000002">
    <property type="protein sequence ID" value="SBW04957.1"/>
    <property type="molecule type" value="Genomic_DNA"/>
</dbReference>
<evidence type="ECO:0000256" key="3">
    <source>
        <dbReference type="ARBA" id="ARBA00022679"/>
    </source>
</evidence>
<feature type="domain" description="Nucleotidyl transferase" evidence="9">
    <location>
        <begin position="6"/>
        <end position="282"/>
    </location>
</feature>
<dbReference type="NCBIfam" id="TIGR01479">
    <property type="entry name" value="GMP_PMI"/>
    <property type="match status" value="1"/>
</dbReference>
<evidence type="ECO:0000256" key="8">
    <source>
        <dbReference type="RuleBase" id="RU004190"/>
    </source>
</evidence>
<dbReference type="Pfam" id="PF22640">
    <property type="entry name" value="ManC_GMP_beta-helix"/>
    <property type="match status" value="1"/>
</dbReference>
<keyword evidence="3 12" id="KW-0808">Transferase</keyword>
<dbReference type="Pfam" id="PF00483">
    <property type="entry name" value="NTP_transferase"/>
    <property type="match status" value="1"/>
</dbReference>
<evidence type="ECO:0000259" key="10">
    <source>
        <dbReference type="Pfam" id="PF01050"/>
    </source>
</evidence>
<dbReference type="GO" id="GO:0000271">
    <property type="term" value="P:polysaccharide biosynthetic process"/>
    <property type="evidence" value="ECO:0007669"/>
    <property type="project" value="InterPro"/>
</dbReference>
<evidence type="ECO:0000256" key="7">
    <source>
        <dbReference type="ARBA" id="ARBA00047343"/>
    </source>
</evidence>
<dbReference type="FunFam" id="2.60.120.10:FF:000032">
    <property type="entry name" value="Mannose-1-phosphate guanylyltransferase/mannose-6-phosphate isomerase"/>
    <property type="match status" value="1"/>
</dbReference>
<evidence type="ECO:0000256" key="5">
    <source>
        <dbReference type="ARBA" id="ARBA00022741"/>
    </source>
</evidence>
<dbReference type="PANTHER" id="PTHR46390">
    <property type="entry name" value="MANNOSE-1-PHOSPHATE GUANYLYLTRANSFERASE"/>
    <property type="match status" value="1"/>
</dbReference>
<comment type="similarity">
    <text evidence="1 8">Belongs to the mannose-6-phosphate isomerase type 2 family.</text>
</comment>
<evidence type="ECO:0000313" key="12">
    <source>
        <dbReference type="EMBL" id="SBW04957.1"/>
    </source>
</evidence>
<keyword evidence="4 12" id="KW-0548">Nucleotidyltransferase</keyword>
<evidence type="ECO:0000256" key="2">
    <source>
        <dbReference type="ARBA" id="ARBA00012387"/>
    </source>
</evidence>
<dbReference type="Gene3D" id="3.90.550.10">
    <property type="entry name" value="Spore Coat Polysaccharide Biosynthesis Protein SpsA, Chain A"/>
    <property type="match status" value="1"/>
</dbReference>
<dbReference type="SUPFAM" id="SSF53448">
    <property type="entry name" value="Nucleotide-diphospho-sugar transferases"/>
    <property type="match status" value="1"/>
</dbReference>
<comment type="catalytic activity">
    <reaction evidence="7">
        <text>alpha-D-mannose 1-phosphate + GTP + H(+) = GDP-alpha-D-mannose + diphosphate</text>
        <dbReference type="Rhea" id="RHEA:15229"/>
        <dbReference type="ChEBI" id="CHEBI:15378"/>
        <dbReference type="ChEBI" id="CHEBI:33019"/>
        <dbReference type="ChEBI" id="CHEBI:37565"/>
        <dbReference type="ChEBI" id="CHEBI:57527"/>
        <dbReference type="ChEBI" id="CHEBI:58409"/>
        <dbReference type="EC" id="2.7.7.13"/>
    </reaction>
</comment>